<dbReference type="InterPro" id="IPR010634">
    <property type="entry name" value="DUF1223"/>
</dbReference>
<gene>
    <name evidence="1" type="ORF">M6B38_282020</name>
</gene>
<organism evidence="1 2">
    <name type="scientific">Iris pallida</name>
    <name type="common">Sweet iris</name>
    <dbReference type="NCBI Taxonomy" id="29817"/>
    <lineage>
        <taxon>Eukaryota</taxon>
        <taxon>Viridiplantae</taxon>
        <taxon>Streptophyta</taxon>
        <taxon>Embryophyta</taxon>
        <taxon>Tracheophyta</taxon>
        <taxon>Spermatophyta</taxon>
        <taxon>Magnoliopsida</taxon>
        <taxon>Liliopsida</taxon>
        <taxon>Asparagales</taxon>
        <taxon>Iridaceae</taxon>
        <taxon>Iridoideae</taxon>
        <taxon>Irideae</taxon>
        <taxon>Iris</taxon>
    </lineage>
</organism>
<name>A0AAX6I184_IRIPA</name>
<dbReference type="AlphaFoldDB" id="A0AAX6I184"/>
<dbReference type="EMBL" id="JANAVB010005597">
    <property type="protein sequence ID" value="KAJ6846537.1"/>
    <property type="molecule type" value="Genomic_DNA"/>
</dbReference>
<dbReference type="InterPro" id="IPR036249">
    <property type="entry name" value="Thioredoxin-like_sf"/>
</dbReference>
<dbReference type="PANTHER" id="PTHR36057:SF1">
    <property type="entry name" value="LIPOPROTEIN LIPID ATTACHMENT SITE-LIKE PROTEIN, PUTATIVE (DUF1223)-RELATED"/>
    <property type="match status" value="1"/>
</dbReference>
<comment type="caution">
    <text evidence="1">The sequence shown here is derived from an EMBL/GenBank/DDBJ whole genome shotgun (WGS) entry which is preliminary data.</text>
</comment>
<dbReference type="Proteomes" id="UP001140949">
    <property type="component" value="Unassembled WGS sequence"/>
</dbReference>
<reference evidence="1" key="2">
    <citation type="submission" date="2023-04" db="EMBL/GenBank/DDBJ databases">
        <authorList>
            <person name="Bruccoleri R.E."/>
            <person name="Oakeley E.J."/>
            <person name="Faust A.-M."/>
            <person name="Dessus-Babus S."/>
            <person name="Altorfer M."/>
            <person name="Burckhardt D."/>
            <person name="Oertli M."/>
            <person name="Naumann U."/>
            <person name="Petersen F."/>
            <person name="Wong J."/>
        </authorList>
    </citation>
    <scope>NUCLEOTIDE SEQUENCE</scope>
    <source>
        <strain evidence="1">GSM-AAB239-AS_SAM_17_03QT</strain>
        <tissue evidence="1">Leaf</tissue>
    </source>
</reference>
<keyword evidence="2" id="KW-1185">Reference proteome</keyword>
<protein>
    <submittedName>
        <fullName evidence="1">Uncharacterized protein</fullName>
    </submittedName>
</protein>
<accession>A0AAX6I184</accession>
<dbReference type="SUPFAM" id="SSF52833">
    <property type="entry name" value="Thioredoxin-like"/>
    <property type="match status" value="1"/>
</dbReference>
<reference evidence="1" key="1">
    <citation type="journal article" date="2023" name="GigaByte">
        <title>Genome assembly of the bearded iris, Iris pallida Lam.</title>
        <authorList>
            <person name="Bruccoleri R.E."/>
            <person name="Oakeley E.J."/>
            <person name="Faust A.M.E."/>
            <person name="Altorfer M."/>
            <person name="Dessus-Babus S."/>
            <person name="Burckhardt D."/>
            <person name="Oertli M."/>
            <person name="Naumann U."/>
            <person name="Petersen F."/>
            <person name="Wong J."/>
        </authorList>
    </citation>
    <scope>NUCLEOTIDE SEQUENCE</scope>
    <source>
        <strain evidence="1">GSM-AAB239-AS_SAM_17_03QT</strain>
    </source>
</reference>
<dbReference type="PANTHER" id="PTHR36057">
    <property type="match status" value="1"/>
</dbReference>
<dbReference type="Pfam" id="PF06764">
    <property type="entry name" value="DUF1223"/>
    <property type="match status" value="1"/>
</dbReference>
<evidence type="ECO:0000313" key="1">
    <source>
        <dbReference type="EMBL" id="KAJ6846537.1"/>
    </source>
</evidence>
<evidence type="ECO:0000313" key="2">
    <source>
        <dbReference type="Proteomes" id="UP001140949"/>
    </source>
</evidence>
<proteinExistence type="predicted"/>
<sequence>MAARLFTCFARGGGGSRGSSPVENAAATADLSLEEQKRCGPVLVELFSSQGCATSPGAEAIATRLGRGDAGLDVPVAVLVFHVEYWDHVGWKDPFGSSMWTVRQKAYVESLRLDTLYTPQVVVHGRTELVGNEEEKIVDAVRAAPRFPSPTMKATFSKPSPSTLQVSFSGALRSKVDSSGADVMVALYESGLVTDCTKGENKDKVLSNDYVVRRLEKVASVKDVGPKKSLTGTVTLELWEGFNAAKCGLLLFVQNGSYHTFGTQQYQIPDTV</sequence>